<accession>A0A1W2LI63</accession>
<name>A0A1W2LI63_9PSEU</name>
<comment type="caution">
    <text evidence="1">The sequence shown here is derived from an EMBL/GenBank/DDBJ whole genome shotgun (WGS) entry which is preliminary data.</text>
</comment>
<protein>
    <submittedName>
        <fullName evidence="1">Uncharacterized protein</fullName>
    </submittedName>
</protein>
<organism evidence="1 2">
    <name type="scientific">Amycolatopsis keratiniphila subsp. keratiniphila</name>
    <dbReference type="NCBI Taxonomy" id="227715"/>
    <lineage>
        <taxon>Bacteria</taxon>
        <taxon>Bacillati</taxon>
        <taxon>Actinomycetota</taxon>
        <taxon>Actinomycetes</taxon>
        <taxon>Pseudonocardiales</taxon>
        <taxon>Pseudonocardiaceae</taxon>
        <taxon>Amycolatopsis</taxon>
        <taxon>Amycolatopsis japonica group</taxon>
    </lineage>
</organism>
<proteinExistence type="predicted"/>
<dbReference type="EMBL" id="LQMT02000042">
    <property type="protein sequence ID" value="ONF62302.1"/>
    <property type="molecule type" value="Genomic_DNA"/>
</dbReference>
<evidence type="ECO:0000313" key="1">
    <source>
        <dbReference type="EMBL" id="ONF62302.1"/>
    </source>
</evidence>
<sequence length="252" mass="27928">MGQLNQPSNLVDRVSKLERALEAFRKLSGLTSAIIRRGGITLLDDSFLKVVDDQGTRILYIGPNSEGKQVFALRRENGTVILQGDYFAGEPFFAMRDQNNVILFSDNAAGLGGMARPWLPIPMYPKFVVESDVPPNPELGFTYDYMFIDNSQLASEKVLWQGRASVLHKFVELRVVTGRAIGGSHVPRYRLKFNGTTVGQWTDIGLSNVIRGPYDISEWLDQNDVSVQLTCSLDTGGAGSTACQIDSVYMRQ</sequence>
<dbReference type="AlphaFoldDB" id="A0A1W2LI63"/>
<reference evidence="1 2" key="1">
    <citation type="submission" date="2016-12" db="EMBL/GenBank/DDBJ databases">
        <title>Amycolatopsis keratiniphila subsp. keratiniphila genome sequencing and assembly.</title>
        <authorList>
            <person name="Mayilraj S."/>
            <person name="Kaur N."/>
        </authorList>
    </citation>
    <scope>NUCLEOTIDE SEQUENCE [LARGE SCALE GENOMIC DNA]</scope>
    <source>
        <strain evidence="1 2">DSM 44409</strain>
    </source>
</reference>
<evidence type="ECO:0000313" key="2">
    <source>
        <dbReference type="Proteomes" id="UP000076660"/>
    </source>
</evidence>
<dbReference type="RefSeq" id="WP_063275857.1">
    <property type="nucleotide sequence ID" value="NZ_LQMT02000042.1"/>
</dbReference>
<gene>
    <name evidence="1" type="ORF">AVR91_0238730</name>
</gene>
<dbReference type="OrthoDB" id="3672045at2"/>
<dbReference type="Proteomes" id="UP000076660">
    <property type="component" value="Unassembled WGS sequence"/>
</dbReference>